<dbReference type="GO" id="GO:0006887">
    <property type="term" value="P:exocytosis"/>
    <property type="evidence" value="ECO:0007669"/>
    <property type="project" value="UniProtKB-KW"/>
</dbReference>
<evidence type="ECO:0000256" key="5">
    <source>
        <dbReference type="ARBA" id="ARBA00023028"/>
    </source>
</evidence>
<evidence type="ECO:0000256" key="4">
    <source>
        <dbReference type="ARBA" id="ARBA00022737"/>
    </source>
</evidence>
<keyword evidence="5" id="KW-0638">Presynaptic neurotoxin</keyword>
<reference evidence="12" key="1">
    <citation type="submission" date="2020-11" db="EMBL/GenBank/DDBJ databases">
        <authorList>
            <person name="Tran Van P."/>
        </authorList>
    </citation>
    <scope>NUCLEOTIDE SEQUENCE</scope>
</reference>
<dbReference type="Gene3D" id="1.25.40.20">
    <property type="entry name" value="Ankyrin repeat-containing domain"/>
    <property type="match status" value="1"/>
</dbReference>
<dbReference type="InterPro" id="IPR036770">
    <property type="entry name" value="Ankyrin_rpt-contain_sf"/>
</dbReference>
<keyword evidence="7" id="KW-0472">Membrane</keyword>
<dbReference type="EMBL" id="CAJPIZ010003661">
    <property type="protein sequence ID" value="CAG2106641.1"/>
    <property type="molecule type" value="Genomic_DNA"/>
</dbReference>
<keyword evidence="8" id="KW-1053">Target membrane</keyword>
<comment type="subunit">
    <text evidence="10">Homotetramer in membranes.</text>
</comment>
<protein>
    <recommendedName>
        <fullName evidence="11">Alpha-latrotoxin</fullName>
    </recommendedName>
</protein>
<evidence type="ECO:0000256" key="1">
    <source>
        <dbReference type="ARBA" id="ARBA00004175"/>
    </source>
</evidence>
<keyword evidence="2" id="KW-0268">Exocytosis</keyword>
<evidence type="ECO:0000256" key="8">
    <source>
        <dbReference type="ARBA" id="ARBA00023298"/>
    </source>
</evidence>
<evidence type="ECO:0000256" key="10">
    <source>
        <dbReference type="ARBA" id="ARBA00049715"/>
    </source>
</evidence>
<evidence type="ECO:0000256" key="6">
    <source>
        <dbReference type="ARBA" id="ARBA00023043"/>
    </source>
</evidence>
<dbReference type="Pfam" id="PF12796">
    <property type="entry name" value="Ank_2"/>
    <property type="match status" value="1"/>
</dbReference>
<evidence type="ECO:0000256" key="3">
    <source>
        <dbReference type="ARBA" id="ARBA00022537"/>
    </source>
</evidence>
<dbReference type="GO" id="GO:0044218">
    <property type="term" value="C:other organism cell membrane"/>
    <property type="evidence" value="ECO:0007669"/>
    <property type="project" value="UniProtKB-KW"/>
</dbReference>
<dbReference type="SMART" id="SM00248">
    <property type="entry name" value="ANK"/>
    <property type="match status" value="5"/>
</dbReference>
<keyword evidence="3" id="KW-1052">Target cell membrane</keyword>
<dbReference type="GO" id="GO:0044231">
    <property type="term" value="C:host cell presynaptic membrane"/>
    <property type="evidence" value="ECO:0007669"/>
    <property type="project" value="UniProtKB-KW"/>
</dbReference>
<keyword evidence="4" id="KW-0677">Repeat</keyword>
<evidence type="ECO:0000313" key="13">
    <source>
        <dbReference type="Proteomes" id="UP000759131"/>
    </source>
</evidence>
<dbReference type="InterPro" id="IPR002110">
    <property type="entry name" value="Ankyrin_rpt"/>
</dbReference>
<dbReference type="SUPFAM" id="SSF48403">
    <property type="entry name" value="Ankyrin repeat"/>
    <property type="match status" value="1"/>
</dbReference>
<keyword evidence="13" id="KW-1185">Reference proteome</keyword>
<proteinExistence type="inferred from homology"/>
<sequence length="267" mass="30259">MVIHSHKNVRTMLWEYNDRLNDCSDALSDAIKNVRYRQFELLVGNGTNANACDSCMRTPLIMISIYLTGFDNWYNRERFAKLLLDNNANPNLCDIYGLTPLIHASINGQSDYVKVLLSSDKTNYELCDKGGNNAIMLASRYGQVQVLRVVADHIICDDRINAKLIDLKNFDNKTALDLAYEANHYECVSVINTLKEALNNRRDIGSQVADNDIKMFNNVNKISDPFIPNTSRIAKQLSETESNALIKPQTKSHQNLGLSYNNYTINI</sequence>
<dbReference type="PANTHER" id="PTHR24198">
    <property type="entry name" value="ANKYRIN REPEAT AND PROTEIN KINASE DOMAIN-CONTAINING PROTEIN"/>
    <property type="match status" value="1"/>
</dbReference>
<comment type="similarity">
    <text evidence="9">Belongs to the cationic peptide 01 (latrotoxin) family. 03 (alpha-latrotoxin) subfamily.</text>
</comment>
<accession>A0A7R9KQN9</accession>
<evidence type="ECO:0000256" key="11">
    <source>
        <dbReference type="ARBA" id="ARBA00049811"/>
    </source>
</evidence>
<dbReference type="PANTHER" id="PTHR24198:SF165">
    <property type="entry name" value="ANKYRIN REPEAT-CONTAINING PROTEIN-RELATED"/>
    <property type="match status" value="1"/>
</dbReference>
<dbReference type="OrthoDB" id="6418291at2759"/>
<organism evidence="12">
    <name type="scientific">Medioppia subpectinata</name>
    <dbReference type="NCBI Taxonomy" id="1979941"/>
    <lineage>
        <taxon>Eukaryota</taxon>
        <taxon>Metazoa</taxon>
        <taxon>Ecdysozoa</taxon>
        <taxon>Arthropoda</taxon>
        <taxon>Chelicerata</taxon>
        <taxon>Arachnida</taxon>
        <taxon>Acari</taxon>
        <taxon>Acariformes</taxon>
        <taxon>Sarcoptiformes</taxon>
        <taxon>Oribatida</taxon>
        <taxon>Brachypylina</taxon>
        <taxon>Oppioidea</taxon>
        <taxon>Oppiidae</taxon>
        <taxon>Medioppia</taxon>
    </lineage>
</organism>
<name>A0A7R9KQN9_9ACAR</name>
<keyword evidence="6" id="KW-0040">ANK repeat</keyword>
<evidence type="ECO:0000256" key="9">
    <source>
        <dbReference type="ARBA" id="ARBA00049657"/>
    </source>
</evidence>
<dbReference type="Proteomes" id="UP000759131">
    <property type="component" value="Unassembled WGS sequence"/>
</dbReference>
<dbReference type="EMBL" id="OC858236">
    <property type="protein sequence ID" value="CAD7626211.1"/>
    <property type="molecule type" value="Genomic_DNA"/>
</dbReference>
<evidence type="ECO:0000256" key="2">
    <source>
        <dbReference type="ARBA" id="ARBA00022483"/>
    </source>
</evidence>
<dbReference type="AlphaFoldDB" id="A0A7R9KQN9"/>
<keyword evidence="5" id="KW-0528">Neurotoxin</keyword>
<keyword evidence="5" id="KW-0800">Toxin</keyword>
<gene>
    <name evidence="12" type="ORF">OSB1V03_LOCUS6644</name>
</gene>
<evidence type="ECO:0000313" key="12">
    <source>
        <dbReference type="EMBL" id="CAD7626211.1"/>
    </source>
</evidence>
<comment type="subcellular location">
    <subcellularLocation>
        <location evidence="1">Target cell membrane</location>
    </subcellularLocation>
</comment>
<evidence type="ECO:0000256" key="7">
    <source>
        <dbReference type="ARBA" id="ARBA00023136"/>
    </source>
</evidence>